<feature type="domain" description="Gamma tubulin complex component protein N-terminal" evidence="8">
    <location>
        <begin position="54"/>
        <end position="372"/>
    </location>
</feature>
<accession>A0A9E7JV24</accession>
<feature type="domain" description="Gamma tubulin complex component C-terminal" evidence="7">
    <location>
        <begin position="739"/>
        <end position="1052"/>
    </location>
</feature>
<organism evidence="9 10">
    <name type="scientific">Musa troglodytarum</name>
    <name type="common">fe'i banana</name>
    <dbReference type="NCBI Taxonomy" id="320322"/>
    <lineage>
        <taxon>Eukaryota</taxon>
        <taxon>Viridiplantae</taxon>
        <taxon>Streptophyta</taxon>
        <taxon>Embryophyta</taxon>
        <taxon>Tracheophyta</taxon>
        <taxon>Spermatophyta</taxon>
        <taxon>Magnoliopsida</taxon>
        <taxon>Liliopsida</taxon>
        <taxon>Zingiberales</taxon>
        <taxon>Musaceae</taxon>
        <taxon>Musa</taxon>
    </lineage>
</organism>
<dbReference type="GO" id="GO:0007020">
    <property type="term" value="P:microtubule nucleation"/>
    <property type="evidence" value="ECO:0007669"/>
    <property type="project" value="InterPro"/>
</dbReference>
<keyword evidence="4 5" id="KW-0206">Cytoskeleton</keyword>
<evidence type="ECO:0000256" key="6">
    <source>
        <dbReference type="SAM" id="MobiDB-lite"/>
    </source>
</evidence>
<dbReference type="Proteomes" id="UP001055439">
    <property type="component" value="Chromosome 4"/>
</dbReference>
<dbReference type="GO" id="GO:0000922">
    <property type="term" value="C:spindle pole"/>
    <property type="evidence" value="ECO:0007669"/>
    <property type="project" value="InterPro"/>
</dbReference>
<comment type="similarity">
    <text evidence="1 5">Belongs to the TUBGCP family.</text>
</comment>
<evidence type="ECO:0000256" key="5">
    <source>
        <dbReference type="RuleBase" id="RU363050"/>
    </source>
</evidence>
<evidence type="ECO:0000256" key="4">
    <source>
        <dbReference type="ARBA" id="ARBA00023212"/>
    </source>
</evidence>
<dbReference type="GO" id="GO:0000278">
    <property type="term" value="P:mitotic cell cycle"/>
    <property type="evidence" value="ECO:0007669"/>
    <property type="project" value="TreeGrafter"/>
</dbReference>
<evidence type="ECO:0000313" key="10">
    <source>
        <dbReference type="Proteomes" id="UP001055439"/>
    </source>
</evidence>
<dbReference type="PANTHER" id="PTHR19302">
    <property type="entry name" value="GAMMA TUBULIN COMPLEX PROTEIN"/>
    <property type="match status" value="1"/>
</dbReference>
<protein>
    <recommendedName>
        <fullName evidence="5">Gamma-tubulin complex component</fullName>
    </recommendedName>
</protein>
<comment type="subcellular location">
    <subcellularLocation>
        <location evidence="5">Cytoplasm</location>
        <location evidence="5">Cytoskeleton</location>
        <location evidence="5">Microtubule organizing center</location>
    </subcellularLocation>
</comment>
<dbReference type="EMBL" id="CP097506">
    <property type="protein sequence ID" value="URD95492.1"/>
    <property type="molecule type" value="Genomic_DNA"/>
</dbReference>
<dbReference type="OrthoDB" id="66546at2759"/>
<sequence length="1080" mass="121763">MVAHIARSLDLFLGVPQVENVESFISNLHLSISNGFPHAEPVFSFKTDEGKLVQGILQMLQGHCSSLFYWDGQQQRFFIKDGIYVLHLSYTSLYSILSRFLFAGTCLKQVELYVQKVQSTHVRVATLNAFANSITSWLKRLRDVALKEEVNYVSSDTGPTATLLGITNSLSSLCAGAEVLLQVVYGAIPVTYLQTSIPASELAVQILNHLFKKLNELCLVQGGKEEAYHMLLFLFTESLLPYLEGVDSWLYDGILDDPFEEMFFYANDGVAIDQPAFWEMSYLLREARWRKLKSNHGLGTENVSNGKARRKMSDQEPISVSTTAGGREHSDIDDVACPIFLKDMAKAIVSAGKSLQLVRHVQDENILLSYDSKVSGCCKTSKGLEMGPQTSDHQGHPQITRSDMVEDENVNCDYTDEQSIFHFHETNHTRVMGFLTLPEIFLVSMVGLLGDNDQTYKYLRMSSPKIYQICEPFLLKCNMGLGIRDGEHAAPTCGKTWQKFLADVVYRRGHRDINREDYADCKMSFSVSSFGSEGTEKAAELHGENWQDNEAVSLLGKTILNSLCPGNPVITVSREFLRKNTSSWSELNVSKNYHLPPINDEKLRENIFGDRYLDARMVEDPLSKGALPGLGRTDYAFGFQFDEREHVRRQDDERTLESLYAFPTLLPCLQESSAISELLPFQKNSTLASRILKWIQSNKVKGTLQPAVIIQECLAVYIREQVDHVGKHMLLRLMNDWKLLDELGVLRAIYLLGSGDLLQQFLIVTFNKLDRGDIWDDEFELNTMLQESIRNSADGALLSAPDALVVSVTKHGADNEETETGNGSTPRNARNHCFGINALDILKFTYKVSWPLDLIANVEALKKYNQVMGFLLKVKRAKFVLDKARRWMWKGRGSSTHNYKHHLLVEQKLLHFVDAFHQYVMDRVLHSAWSELCNGMASAGSLDEVIEVHDTYLLSIQRQCFVASDKLWALIASRIKTILGLALDFYAIQQTLSSGGAAAAIKARCEMEVDRIEKQFDDCVAFLLRILSFKLNVGHFPHLADLVTRINYNYFYMSDSGNLQTVPSFETAAKLGKFSAFSGE</sequence>
<feature type="region of interest" description="Disordered" evidence="6">
    <location>
        <begin position="300"/>
        <end position="327"/>
    </location>
</feature>
<dbReference type="GO" id="GO:0051225">
    <property type="term" value="P:spindle assembly"/>
    <property type="evidence" value="ECO:0007669"/>
    <property type="project" value="TreeGrafter"/>
</dbReference>
<dbReference type="FunFam" id="1.20.120.1900:FF:000008">
    <property type="entry name" value="Gamma-tubulin complex component"/>
    <property type="match status" value="1"/>
</dbReference>
<keyword evidence="10" id="KW-1185">Reference proteome</keyword>
<dbReference type="Pfam" id="PF04130">
    <property type="entry name" value="GCP_C_terminal"/>
    <property type="match status" value="1"/>
</dbReference>
<evidence type="ECO:0000256" key="3">
    <source>
        <dbReference type="ARBA" id="ARBA00022701"/>
    </source>
</evidence>
<evidence type="ECO:0000259" key="8">
    <source>
        <dbReference type="Pfam" id="PF17681"/>
    </source>
</evidence>
<dbReference type="GO" id="GO:0051011">
    <property type="term" value="F:microtubule minus-end binding"/>
    <property type="evidence" value="ECO:0007669"/>
    <property type="project" value="TreeGrafter"/>
</dbReference>
<proteinExistence type="inferred from homology"/>
<dbReference type="Gene3D" id="1.20.120.1900">
    <property type="entry name" value="Gamma-tubulin complex, C-terminal domain"/>
    <property type="match status" value="1"/>
</dbReference>
<reference evidence="9" key="1">
    <citation type="submission" date="2022-05" db="EMBL/GenBank/DDBJ databases">
        <title>The Musa troglodytarum L. genome provides insights into the mechanism of non-climacteric behaviour and enrichment of carotenoids.</title>
        <authorList>
            <person name="Wang J."/>
        </authorList>
    </citation>
    <scope>NUCLEOTIDE SEQUENCE</scope>
    <source>
        <tissue evidence="9">Leaf</tissue>
    </source>
</reference>
<dbReference type="InterPro" id="IPR007259">
    <property type="entry name" value="GCP"/>
</dbReference>
<dbReference type="AlphaFoldDB" id="A0A9E7JV24"/>
<dbReference type="InterPro" id="IPR040457">
    <property type="entry name" value="GCP_C"/>
</dbReference>
<dbReference type="GO" id="GO:0005874">
    <property type="term" value="C:microtubule"/>
    <property type="evidence" value="ECO:0007669"/>
    <property type="project" value="UniProtKB-KW"/>
</dbReference>
<comment type="function">
    <text evidence="5">Component of the gamma-tubulin ring complex (gTuRC) which mediates microtubule nucleation.</text>
</comment>
<evidence type="ECO:0000256" key="1">
    <source>
        <dbReference type="ARBA" id="ARBA00010337"/>
    </source>
</evidence>
<dbReference type="GO" id="GO:0031122">
    <property type="term" value="P:cytoplasmic microtubule organization"/>
    <property type="evidence" value="ECO:0007669"/>
    <property type="project" value="TreeGrafter"/>
</dbReference>
<dbReference type="GO" id="GO:0051321">
    <property type="term" value="P:meiotic cell cycle"/>
    <property type="evidence" value="ECO:0007669"/>
    <property type="project" value="TreeGrafter"/>
</dbReference>
<keyword evidence="2 5" id="KW-0963">Cytoplasm</keyword>
<gene>
    <name evidence="9" type="ORF">MUK42_29217</name>
</gene>
<dbReference type="GO" id="GO:0043015">
    <property type="term" value="F:gamma-tubulin binding"/>
    <property type="evidence" value="ECO:0007669"/>
    <property type="project" value="InterPro"/>
</dbReference>
<evidence type="ECO:0000259" key="7">
    <source>
        <dbReference type="Pfam" id="PF04130"/>
    </source>
</evidence>
<dbReference type="InterPro" id="IPR041470">
    <property type="entry name" value="GCP_N"/>
</dbReference>
<evidence type="ECO:0000256" key="2">
    <source>
        <dbReference type="ARBA" id="ARBA00022490"/>
    </source>
</evidence>
<dbReference type="PANTHER" id="PTHR19302:SF33">
    <property type="entry name" value="GAMMA-TUBULIN COMPLEX COMPONENT 5"/>
    <property type="match status" value="1"/>
</dbReference>
<dbReference type="InterPro" id="IPR042241">
    <property type="entry name" value="GCP_C_sf"/>
</dbReference>
<dbReference type="GO" id="GO:0000930">
    <property type="term" value="C:gamma-tubulin complex"/>
    <property type="evidence" value="ECO:0007669"/>
    <property type="project" value="TreeGrafter"/>
</dbReference>
<evidence type="ECO:0000313" key="9">
    <source>
        <dbReference type="EMBL" id="URD95492.1"/>
    </source>
</evidence>
<name>A0A9E7JV24_9LILI</name>
<keyword evidence="3 5" id="KW-0493">Microtubule</keyword>
<dbReference type="Pfam" id="PF17681">
    <property type="entry name" value="GCP_N_terminal"/>
    <property type="match status" value="1"/>
</dbReference>